<keyword evidence="2" id="KW-0698">rRNA processing</keyword>
<dbReference type="Pfam" id="PF09384">
    <property type="entry name" value="UTP15_C"/>
    <property type="match status" value="1"/>
</dbReference>
<evidence type="ECO:0000256" key="1">
    <source>
        <dbReference type="ARBA" id="ARBA00004604"/>
    </source>
</evidence>
<dbReference type="Pfam" id="PF00400">
    <property type="entry name" value="WD40"/>
    <property type="match status" value="3"/>
</dbReference>
<dbReference type="GeneID" id="19320105"/>
<evidence type="ECO:0000259" key="8">
    <source>
        <dbReference type="Pfam" id="PF09384"/>
    </source>
</evidence>
<dbReference type="PANTHER" id="PTHR19924:SF26">
    <property type="entry name" value="U3 SMALL NUCLEOLAR RNA-ASSOCIATED PROTEIN 15 HOMOLOG"/>
    <property type="match status" value="1"/>
</dbReference>
<keyword evidence="4" id="KW-0677">Repeat</keyword>
<proteinExistence type="predicted"/>
<feature type="region of interest" description="Disordered" evidence="7">
    <location>
        <begin position="70"/>
        <end position="100"/>
    </location>
</feature>
<dbReference type="Gene3D" id="2.130.10.10">
    <property type="entry name" value="YVTN repeat-like/Quinoprotein amine dehydrogenase"/>
    <property type="match status" value="2"/>
</dbReference>
<dbReference type="PANTHER" id="PTHR19924">
    <property type="entry name" value="UTP15 U3 SMALL NUCLEOLAR RNA-ASSOCIATED PROTEIN 15 FAMILY MEMBER"/>
    <property type="match status" value="1"/>
</dbReference>
<dbReference type="InterPro" id="IPR001680">
    <property type="entry name" value="WD40_rpt"/>
</dbReference>
<dbReference type="PROSITE" id="PS50082">
    <property type="entry name" value="WD_REPEATS_2"/>
    <property type="match status" value="2"/>
</dbReference>
<protein>
    <recommendedName>
        <fullName evidence="8">U3 small nucleolar RNA-associated protein 15 C-terminal domain-containing protein</fullName>
    </recommendedName>
</protein>
<dbReference type="HOGENOM" id="CLU_021102_4_0_1"/>
<feature type="repeat" description="WD" evidence="6">
    <location>
        <begin position="208"/>
        <end position="241"/>
    </location>
</feature>
<dbReference type="SMART" id="SM00320">
    <property type="entry name" value="WD40"/>
    <property type="match status" value="6"/>
</dbReference>
<dbReference type="InterPro" id="IPR015943">
    <property type="entry name" value="WD40/YVTN_repeat-like_dom_sf"/>
</dbReference>
<evidence type="ECO:0000256" key="6">
    <source>
        <dbReference type="PROSITE-ProRule" id="PRU00221"/>
    </source>
</evidence>
<dbReference type="EMBL" id="KE361645">
    <property type="protein sequence ID" value="EPQ26377.1"/>
    <property type="molecule type" value="Genomic_DNA"/>
</dbReference>
<dbReference type="SUPFAM" id="SSF50978">
    <property type="entry name" value="WD40 repeat-like"/>
    <property type="match status" value="1"/>
</dbReference>
<dbReference type="KEGG" id="pfp:PFL1_06025"/>
<dbReference type="AlphaFoldDB" id="A0A061H1B7"/>
<evidence type="ECO:0000313" key="9">
    <source>
        <dbReference type="EMBL" id="EPQ26377.1"/>
    </source>
</evidence>
<dbReference type="InterPro" id="IPR018983">
    <property type="entry name" value="U3_snoRNA-assocProt_15_C"/>
</dbReference>
<evidence type="ECO:0000256" key="5">
    <source>
        <dbReference type="ARBA" id="ARBA00023242"/>
    </source>
</evidence>
<comment type="subcellular location">
    <subcellularLocation>
        <location evidence="1">Nucleus</location>
        <location evidence="1">Nucleolus</location>
    </subcellularLocation>
</comment>
<organism evidence="9 10">
    <name type="scientific">Pseudozyma flocculosa PF-1</name>
    <dbReference type="NCBI Taxonomy" id="1277687"/>
    <lineage>
        <taxon>Eukaryota</taxon>
        <taxon>Fungi</taxon>
        <taxon>Dikarya</taxon>
        <taxon>Basidiomycota</taxon>
        <taxon>Ustilaginomycotina</taxon>
        <taxon>Ustilaginomycetes</taxon>
        <taxon>Ustilaginales</taxon>
        <taxon>Ustilaginaceae</taxon>
        <taxon>Pseudozyma</taxon>
    </lineage>
</organism>
<feature type="domain" description="U3 small nucleolar RNA-associated protein 15 C-terminal" evidence="8">
    <location>
        <begin position="443"/>
        <end position="589"/>
    </location>
</feature>
<name>A0A061H1B7_9BASI</name>
<dbReference type="GO" id="GO:0006364">
    <property type="term" value="P:rRNA processing"/>
    <property type="evidence" value="ECO:0007669"/>
    <property type="project" value="UniProtKB-KW"/>
</dbReference>
<evidence type="ECO:0000256" key="7">
    <source>
        <dbReference type="SAM" id="MobiDB-lite"/>
    </source>
</evidence>
<gene>
    <name evidence="9" type="ORF">PFL1_06025</name>
</gene>
<dbReference type="GO" id="GO:0005730">
    <property type="term" value="C:nucleolus"/>
    <property type="evidence" value="ECO:0007669"/>
    <property type="project" value="UniProtKB-SubCell"/>
</dbReference>
<evidence type="ECO:0000256" key="3">
    <source>
        <dbReference type="ARBA" id="ARBA00022574"/>
    </source>
</evidence>
<dbReference type="PROSITE" id="PS00678">
    <property type="entry name" value="WD_REPEATS_1"/>
    <property type="match status" value="1"/>
</dbReference>
<keyword evidence="5" id="KW-0539">Nucleus</keyword>
<dbReference type="InterPro" id="IPR036322">
    <property type="entry name" value="WD40_repeat_dom_sf"/>
</dbReference>
<feature type="region of interest" description="Disordered" evidence="7">
    <location>
        <begin position="1"/>
        <end position="22"/>
    </location>
</feature>
<dbReference type="PRINTS" id="PR00320">
    <property type="entry name" value="GPROTEINBRPT"/>
</dbReference>
<dbReference type="RefSeq" id="XP_007881754.1">
    <property type="nucleotide sequence ID" value="XM_007883563.1"/>
</dbReference>
<evidence type="ECO:0000256" key="4">
    <source>
        <dbReference type="ARBA" id="ARBA00022737"/>
    </source>
</evidence>
<keyword evidence="3 6" id="KW-0853">WD repeat</keyword>
<evidence type="ECO:0000313" key="10">
    <source>
        <dbReference type="Proteomes" id="UP000053664"/>
    </source>
</evidence>
<dbReference type="GO" id="GO:0045943">
    <property type="term" value="P:positive regulation of transcription by RNA polymerase I"/>
    <property type="evidence" value="ECO:0007669"/>
    <property type="project" value="TreeGrafter"/>
</dbReference>
<dbReference type="InterPro" id="IPR020472">
    <property type="entry name" value="WD40_PAC1"/>
</dbReference>
<dbReference type="OrthoDB" id="431715at2759"/>
<dbReference type="PROSITE" id="PS50294">
    <property type="entry name" value="WD_REPEATS_REGION"/>
    <property type="match status" value="2"/>
</dbReference>
<dbReference type="Proteomes" id="UP000053664">
    <property type="component" value="Unassembled WGS sequence"/>
</dbReference>
<reference evidence="9 10" key="1">
    <citation type="journal article" date="2013" name="Plant Cell">
        <title>The transition from a phytopathogenic smut ancestor to an anamorphic biocontrol agent deciphered by comparative whole-genome analysis.</title>
        <authorList>
            <person name="Lefebvre F."/>
            <person name="Joly D.L."/>
            <person name="Labbe C."/>
            <person name="Teichmann B."/>
            <person name="Linning R."/>
            <person name="Belzile F."/>
            <person name="Bakkeren G."/>
            <person name="Belanger R.R."/>
        </authorList>
    </citation>
    <scope>NUCLEOTIDE SEQUENCE [LARGE SCALE GENOMIC DNA]</scope>
    <source>
        <strain evidence="9 10">PF-1</strain>
    </source>
</reference>
<dbReference type="eggNOG" id="KOG0310">
    <property type="taxonomic scope" value="Eukaryota"/>
</dbReference>
<feature type="compositionally biased region" description="Low complexity" evidence="7">
    <location>
        <begin position="73"/>
        <end position="100"/>
    </location>
</feature>
<accession>A0A061H1B7</accession>
<dbReference type="InterPro" id="IPR019775">
    <property type="entry name" value="WD40_repeat_CS"/>
</dbReference>
<sequence length="604" mass="64581">MDFQKLRPVANTNARASSSRSGESHYWRKFRSPVFVKEFAPVTSIHFVPNVSTFSTIDSSSADAALDDDQHALDAPSSSRSAALTSSATSSQPASASARQKFAVTTGTRVQIYSMRTSRVVKTVSRFSDVARSASFRSDGRLMVAGDDSGLVQVFDVNSRMILRTLRGHSNPVHVSRFSPNSTQILTASDDRTVRLWDMPEQKCLRTFEGHDDYVRSGVVSSDNPSLMLTGSYDTTVRLWDARMAESGGQAMAMDHGAPVEDVLIYPTGGGGVALSAGGPQMKVWDLMMGGRCMASISNHQKTITSLALSVHSGADTTATGGLGGMRVLSAGLDQLVKVYNPADDWKVTHTMRYPAAVLSLAVSPDESHIATGMADGTLCIRKRDVKASEVEQREMERAAMNAGAYEYFMAGQVGIGGAGAGGGGAASAKGRAGAAQPALRSAQDDFRVESVRKRKLADYDKLLKAFRYSDALDAALRKGVQPSVTFGLLLELIHRSPKGGAEGLRRAVAGRDDVTLEPLLRFLLKHAANPAYTDLVCDTLNVVVDTYASVLGQSPLVDELFGRIWAKVSDEIRLQRDLMQVRGSLEMILASSALGAATASAAA</sequence>
<dbReference type="CDD" id="cd00200">
    <property type="entry name" value="WD40"/>
    <property type="match status" value="1"/>
</dbReference>
<evidence type="ECO:0000256" key="2">
    <source>
        <dbReference type="ARBA" id="ARBA00022552"/>
    </source>
</evidence>
<feature type="repeat" description="WD" evidence="6">
    <location>
        <begin position="166"/>
        <end position="207"/>
    </location>
</feature>